<evidence type="ECO:0000313" key="3">
    <source>
        <dbReference type="Proteomes" id="UP000070121"/>
    </source>
</evidence>
<reference evidence="2 3" key="1">
    <citation type="submission" date="2014-02" db="EMBL/GenBank/DDBJ databases">
        <title>The genome sequence of Colletotrichum salicis CBS 607.94.</title>
        <authorList>
            <person name="Baroncelli R."/>
            <person name="Thon M.R."/>
        </authorList>
    </citation>
    <scope>NUCLEOTIDE SEQUENCE [LARGE SCALE GENOMIC DNA]</scope>
    <source>
        <strain evidence="2 3">CBS 607.94</strain>
    </source>
</reference>
<dbReference type="Pfam" id="PF00291">
    <property type="entry name" value="PALP"/>
    <property type="match status" value="1"/>
</dbReference>
<sequence>MTIDYSHHPNARRLFKASAKTAATCVQNLNESRRFGTDLGSFKALGAPFAVYRILADEVHRQTGAYPSSAELRTSKYHHITQQVTVCVATDGNQGRELAYGAKVFGCRCVDYIHGHGSPVRAKMMMDLGAIVIRIDG</sequence>
<dbReference type="EMBL" id="JFFI01001268">
    <property type="protein sequence ID" value="KXH61542.1"/>
    <property type="molecule type" value="Genomic_DNA"/>
</dbReference>
<accession>A0A135UMC6</accession>
<name>A0A135UMC6_9PEZI</name>
<protein>
    <recommendedName>
        <fullName evidence="1">Tryptophan synthase beta chain-like PALP domain-containing protein</fullName>
    </recommendedName>
</protein>
<dbReference type="InterPro" id="IPR001926">
    <property type="entry name" value="TrpB-like_PALP"/>
</dbReference>
<dbReference type="Proteomes" id="UP000070121">
    <property type="component" value="Unassembled WGS sequence"/>
</dbReference>
<dbReference type="PANTHER" id="PTHR42937:SF1">
    <property type="entry name" value="DIAMINOPROPIONATE AMMONIA-LYASE"/>
    <property type="match status" value="1"/>
</dbReference>
<dbReference type="STRING" id="1209931.A0A135UMC6"/>
<dbReference type="Gene3D" id="3.40.50.1100">
    <property type="match status" value="1"/>
</dbReference>
<dbReference type="PANTHER" id="PTHR42937">
    <property type="match status" value="1"/>
</dbReference>
<proteinExistence type="predicted"/>
<keyword evidence="3" id="KW-1185">Reference proteome</keyword>
<dbReference type="AlphaFoldDB" id="A0A135UMC6"/>
<feature type="domain" description="Tryptophan synthase beta chain-like PALP" evidence="1">
    <location>
        <begin position="39"/>
        <end position="136"/>
    </location>
</feature>
<dbReference type="OrthoDB" id="4825500at2759"/>
<evidence type="ECO:0000313" key="2">
    <source>
        <dbReference type="EMBL" id="KXH61542.1"/>
    </source>
</evidence>
<evidence type="ECO:0000259" key="1">
    <source>
        <dbReference type="Pfam" id="PF00291"/>
    </source>
</evidence>
<comment type="caution">
    <text evidence="2">The sequence shown here is derived from an EMBL/GenBank/DDBJ whole genome shotgun (WGS) entry which is preliminary data.</text>
</comment>
<dbReference type="InterPro" id="IPR036052">
    <property type="entry name" value="TrpB-like_PALP_sf"/>
</dbReference>
<gene>
    <name evidence="2" type="ORF">CSAL01_08348</name>
</gene>
<dbReference type="SUPFAM" id="SSF53686">
    <property type="entry name" value="Tryptophan synthase beta subunit-like PLP-dependent enzymes"/>
    <property type="match status" value="1"/>
</dbReference>
<organism evidence="2 3">
    <name type="scientific">Colletotrichum salicis</name>
    <dbReference type="NCBI Taxonomy" id="1209931"/>
    <lineage>
        <taxon>Eukaryota</taxon>
        <taxon>Fungi</taxon>
        <taxon>Dikarya</taxon>
        <taxon>Ascomycota</taxon>
        <taxon>Pezizomycotina</taxon>
        <taxon>Sordariomycetes</taxon>
        <taxon>Hypocreomycetidae</taxon>
        <taxon>Glomerellales</taxon>
        <taxon>Glomerellaceae</taxon>
        <taxon>Colletotrichum</taxon>
        <taxon>Colletotrichum acutatum species complex</taxon>
    </lineage>
</organism>